<dbReference type="SMART" id="SM01211">
    <property type="entry name" value="GATase_5"/>
    <property type="match status" value="1"/>
</dbReference>
<dbReference type="PROSITE" id="PS51273">
    <property type="entry name" value="GATASE_TYPE_1"/>
    <property type="match status" value="1"/>
</dbReference>
<dbReference type="GO" id="GO:0005737">
    <property type="term" value="C:cytoplasm"/>
    <property type="evidence" value="ECO:0007669"/>
    <property type="project" value="UniProtKB-SubCell"/>
</dbReference>
<dbReference type="PANTHER" id="PTHR47552:SF1">
    <property type="entry name" value="PHOSPHORIBOSYLFORMYLGLYCINAMIDINE SYNTHASE SUBUNIT PURQ"/>
    <property type="match status" value="1"/>
</dbReference>
<evidence type="ECO:0000256" key="3">
    <source>
        <dbReference type="ARBA" id="ARBA00022741"/>
    </source>
</evidence>
<comment type="subunit">
    <text evidence="8">Part of the FGAM synthase complex composed of 1 PurL, 1 PurQ and 2 PurS subunits.</text>
</comment>
<evidence type="ECO:0000256" key="2">
    <source>
        <dbReference type="ARBA" id="ARBA00022598"/>
    </source>
</evidence>
<evidence type="ECO:0000256" key="8">
    <source>
        <dbReference type="HAMAP-Rule" id="MF_00421"/>
    </source>
</evidence>
<organism evidence="9 10">
    <name type="scientific">Trichormus variabilis SAG 1403-4b</name>
    <dbReference type="NCBI Taxonomy" id="447716"/>
    <lineage>
        <taxon>Bacteria</taxon>
        <taxon>Bacillati</taxon>
        <taxon>Cyanobacteriota</taxon>
        <taxon>Cyanophyceae</taxon>
        <taxon>Nostocales</taxon>
        <taxon>Nostocaceae</taxon>
        <taxon>Trichormus</taxon>
    </lineage>
</organism>
<keyword evidence="4 8" id="KW-0658">Purine biosynthesis</keyword>
<dbReference type="OrthoDB" id="9804441at2"/>
<dbReference type="GO" id="GO:0005524">
    <property type="term" value="F:ATP binding"/>
    <property type="evidence" value="ECO:0007669"/>
    <property type="project" value="UniProtKB-KW"/>
</dbReference>
<feature type="active site" evidence="8">
    <location>
        <position position="197"/>
    </location>
</feature>
<feature type="active site" evidence="8">
    <location>
        <position position="195"/>
    </location>
</feature>
<evidence type="ECO:0000256" key="1">
    <source>
        <dbReference type="ARBA" id="ARBA00022490"/>
    </source>
</evidence>
<dbReference type="InterPro" id="IPR010075">
    <property type="entry name" value="PRibForGlyAmidine_synth_PurQ"/>
</dbReference>
<dbReference type="GO" id="GO:0004642">
    <property type="term" value="F:phosphoribosylformylglycinamidine synthase activity"/>
    <property type="evidence" value="ECO:0007669"/>
    <property type="project" value="UniProtKB-UniRule"/>
</dbReference>
<dbReference type="GO" id="GO:0004359">
    <property type="term" value="F:glutaminase activity"/>
    <property type="evidence" value="ECO:0007669"/>
    <property type="project" value="UniProtKB-EC"/>
</dbReference>
<keyword evidence="5 8" id="KW-0378">Hydrolase</keyword>
<dbReference type="EC" id="3.5.1.2" evidence="8"/>
<dbReference type="Proteomes" id="UP000276103">
    <property type="component" value="Unassembled WGS sequence"/>
</dbReference>
<keyword evidence="6 8" id="KW-0067">ATP-binding</keyword>
<dbReference type="NCBIfam" id="TIGR01737">
    <property type="entry name" value="FGAM_synth_I"/>
    <property type="match status" value="1"/>
</dbReference>
<dbReference type="InterPro" id="IPR029062">
    <property type="entry name" value="Class_I_gatase-like"/>
</dbReference>
<keyword evidence="1 8" id="KW-0963">Cytoplasm</keyword>
<comment type="pathway">
    <text evidence="8">Purine metabolism; IMP biosynthesis via de novo pathway; 5-amino-1-(5-phospho-D-ribosyl)imidazole from N(2)-formyl-N(1)-(5-phospho-D-ribosyl)glycinamide: step 1/2.</text>
</comment>
<keyword evidence="2 8" id="KW-0436">Ligase</keyword>
<dbReference type="PANTHER" id="PTHR47552">
    <property type="entry name" value="PHOSPHORIBOSYLFORMYLGLYCINAMIDINE SYNTHASE SUBUNIT PURQ"/>
    <property type="match status" value="1"/>
</dbReference>
<comment type="catalytic activity">
    <reaction evidence="8">
        <text>L-glutamine + H2O = L-glutamate + NH4(+)</text>
        <dbReference type="Rhea" id="RHEA:15889"/>
        <dbReference type="ChEBI" id="CHEBI:15377"/>
        <dbReference type="ChEBI" id="CHEBI:28938"/>
        <dbReference type="ChEBI" id="CHEBI:29985"/>
        <dbReference type="ChEBI" id="CHEBI:58359"/>
        <dbReference type="EC" id="3.5.1.2"/>
    </reaction>
</comment>
<dbReference type="Pfam" id="PF13507">
    <property type="entry name" value="GATase_5"/>
    <property type="match status" value="1"/>
</dbReference>
<evidence type="ECO:0000256" key="6">
    <source>
        <dbReference type="ARBA" id="ARBA00022840"/>
    </source>
</evidence>
<dbReference type="EC" id="6.3.5.3" evidence="8"/>
<dbReference type="Gene3D" id="3.40.50.880">
    <property type="match status" value="1"/>
</dbReference>
<keyword evidence="10" id="KW-1185">Reference proteome</keyword>
<gene>
    <name evidence="8 9" type="primary">purQ</name>
    <name evidence="9" type="ORF">DSM107003_45830</name>
</gene>
<dbReference type="PIRSF" id="PIRSF001586">
    <property type="entry name" value="FGAM_synth_I"/>
    <property type="match status" value="1"/>
</dbReference>
<name>A0A3S1A443_ANAVA</name>
<feature type="active site" description="Nucleophile" evidence="8">
    <location>
        <position position="86"/>
    </location>
</feature>
<comment type="subcellular location">
    <subcellularLocation>
        <location evidence="8">Cytoplasm</location>
    </subcellularLocation>
</comment>
<dbReference type="RefSeq" id="WP_127056387.1">
    <property type="nucleotide sequence ID" value="NZ_RSCM01000021.1"/>
</dbReference>
<evidence type="ECO:0000313" key="10">
    <source>
        <dbReference type="Proteomes" id="UP000276103"/>
    </source>
</evidence>
<reference evidence="9 10" key="1">
    <citation type="journal article" date="2019" name="Genome Biol. Evol.">
        <title>Day and night: Metabolic profiles and evolutionary relationships of six axenic non-marine cyanobacteria.</title>
        <authorList>
            <person name="Will S.E."/>
            <person name="Henke P."/>
            <person name="Boedeker C."/>
            <person name="Huang S."/>
            <person name="Brinkmann H."/>
            <person name="Rohde M."/>
            <person name="Jarek M."/>
            <person name="Friedl T."/>
            <person name="Seufert S."/>
            <person name="Schumacher M."/>
            <person name="Overmann J."/>
            <person name="Neumann-Schaal M."/>
            <person name="Petersen J."/>
        </authorList>
    </citation>
    <scope>NUCLEOTIDE SEQUENCE [LARGE SCALE GENOMIC DNA]</scope>
    <source>
        <strain evidence="9 10">SAG 1403-4b</strain>
    </source>
</reference>
<comment type="function">
    <text evidence="8">Part of the phosphoribosylformylglycinamidine synthase complex involved in the purines biosynthetic pathway. Catalyzes the ATP-dependent conversion of formylglycinamide ribonucleotide (FGAR) and glutamine to yield formylglycinamidine ribonucleotide (FGAM) and glutamate. The FGAM synthase complex is composed of three subunits. PurQ produces an ammonia molecule by converting glutamine to glutamate. PurL transfers the ammonia molecule to FGAR to form FGAM in an ATP-dependent manner. PurS interacts with PurQ and PurL and is thought to assist in the transfer of the ammonia molecule from PurQ to PurL.</text>
</comment>
<dbReference type="HAMAP" id="MF_00421">
    <property type="entry name" value="PurQ"/>
    <property type="match status" value="1"/>
</dbReference>
<keyword evidence="7 8" id="KW-0315">Glutamine amidotransferase</keyword>
<proteinExistence type="inferred from homology"/>
<dbReference type="SUPFAM" id="SSF52317">
    <property type="entry name" value="Class I glutamine amidotransferase-like"/>
    <property type="match status" value="1"/>
</dbReference>
<dbReference type="NCBIfam" id="NF002957">
    <property type="entry name" value="PRK03619.1"/>
    <property type="match status" value="1"/>
</dbReference>
<evidence type="ECO:0000313" key="9">
    <source>
        <dbReference type="EMBL" id="RUS93043.1"/>
    </source>
</evidence>
<evidence type="ECO:0000256" key="4">
    <source>
        <dbReference type="ARBA" id="ARBA00022755"/>
    </source>
</evidence>
<keyword evidence="3 8" id="KW-0547">Nucleotide-binding</keyword>
<evidence type="ECO:0000256" key="5">
    <source>
        <dbReference type="ARBA" id="ARBA00022801"/>
    </source>
</evidence>
<evidence type="ECO:0000256" key="7">
    <source>
        <dbReference type="ARBA" id="ARBA00022962"/>
    </source>
</evidence>
<protein>
    <recommendedName>
        <fullName evidence="8">Phosphoribosylformylglycinamidine synthase subunit PurQ</fullName>
        <shortName evidence="8">FGAM synthase</shortName>
        <ecNumber evidence="8">6.3.5.3</ecNumber>
    </recommendedName>
    <alternativeName>
        <fullName evidence="8">Formylglycinamide ribonucleotide amidotransferase subunit I</fullName>
        <shortName evidence="8">FGAR amidotransferase I</shortName>
        <shortName evidence="8">FGAR-AT I</shortName>
    </alternativeName>
    <alternativeName>
        <fullName evidence="8">Glutaminase PurQ</fullName>
        <ecNumber evidence="8">3.5.1.2</ecNumber>
    </alternativeName>
    <alternativeName>
        <fullName evidence="8">Phosphoribosylformylglycinamidine synthase subunit I</fullName>
    </alternativeName>
</protein>
<dbReference type="UniPathway" id="UPA00074">
    <property type="reaction ID" value="UER00128"/>
</dbReference>
<comment type="catalytic activity">
    <reaction evidence="8">
        <text>N(2)-formyl-N(1)-(5-phospho-beta-D-ribosyl)glycinamide + L-glutamine + ATP + H2O = 2-formamido-N(1)-(5-O-phospho-beta-D-ribosyl)acetamidine + L-glutamate + ADP + phosphate + H(+)</text>
        <dbReference type="Rhea" id="RHEA:17129"/>
        <dbReference type="ChEBI" id="CHEBI:15377"/>
        <dbReference type="ChEBI" id="CHEBI:15378"/>
        <dbReference type="ChEBI" id="CHEBI:29985"/>
        <dbReference type="ChEBI" id="CHEBI:30616"/>
        <dbReference type="ChEBI" id="CHEBI:43474"/>
        <dbReference type="ChEBI" id="CHEBI:58359"/>
        <dbReference type="ChEBI" id="CHEBI:147286"/>
        <dbReference type="ChEBI" id="CHEBI:147287"/>
        <dbReference type="ChEBI" id="CHEBI:456216"/>
        <dbReference type="EC" id="6.3.5.3"/>
    </reaction>
</comment>
<accession>A0A3S1A443</accession>
<dbReference type="CDD" id="cd01740">
    <property type="entry name" value="GATase1_FGAR_AT"/>
    <property type="match status" value="1"/>
</dbReference>
<dbReference type="AlphaFoldDB" id="A0A3S1A443"/>
<comment type="caution">
    <text evidence="9">The sequence shown here is derived from an EMBL/GenBank/DDBJ whole genome shotgun (WGS) entry which is preliminary data.</text>
</comment>
<dbReference type="GO" id="GO:0006189">
    <property type="term" value="P:'de novo' IMP biosynthetic process"/>
    <property type="evidence" value="ECO:0007669"/>
    <property type="project" value="UniProtKB-UniRule"/>
</dbReference>
<dbReference type="EMBL" id="RSCM01000021">
    <property type="protein sequence ID" value="RUS93043.1"/>
    <property type="molecule type" value="Genomic_DNA"/>
</dbReference>
<sequence>MKFGVLVFPGSNCDRDVAYVTRDLLGQPTRMVWHQETDISDIDVVIVPGGFSYGDYLRCGAIARFSPVMPQVIEHAQKGKFVLGICNGFQVLTEAGLLPGVLARNQDLHFICDRTPLKVERNNLPWTQGYAEGEIITLPIAHGEGRFYADKKTLAEIEDNGQVLFRYEGENPNGSLNSIAGICNLQGNVLGMMPHPERAADSALGNSDGLRLFQGLLEKVAALV</sequence>